<dbReference type="AlphaFoldDB" id="A0A812E4S9"/>
<evidence type="ECO:0000313" key="3">
    <source>
        <dbReference type="Proteomes" id="UP000597762"/>
    </source>
</evidence>
<comment type="caution">
    <text evidence="2">The sequence shown here is derived from an EMBL/GenBank/DDBJ whole genome shotgun (WGS) entry which is preliminary data.</text>
</comment>
<dbReference type="EMBL" id="CAHIKZ030004937">
    <property type="protein sequence ID" value="CAE1317509.1"/>
    <property type="molecule type" value="Genomic_DNA"/>
</dbReference>
<sequence>MAVFFQDSLQKFLILSADEGLNAIYSGSVFLYNNNNNNNSFSRFLPLLLIYLFLSPCLHFLLLLLSLFSIILLLPLQFLFQHHNQQCNLVLFIVWNPDIDLLQYQATF</sequence>
<keyword evidence="1" id="KW-0472">Membrane</keyword>
<protein>
    <submittedName>
        <fullName evidence="2">Uncharacterized protein</fullName>
    </submittedName>
</protein>
<name>A0A812E4S9_ACAPH</name>
<dbReference type="Proteomes" id="UP000597762">
    <property type="component" value="Unassembled WGS sequence"/>
</dbReference>
<feature type="transmembrane region" description="Helical" evidence="1">
    <location>
        <begin position="44"/>
        <end position="74"/>
    </location>
</feature>
<proteinExistence type="predicted"/>
<keyword evidence="1" id="KW-0812">Transmembrane</keyword>
<accession>A0A812E4S9</accession>
<evidence type="ECO:0000256" key="1">
    <source>
        <dbReference type="SAM" id="Phobius"/>
    </source>
</evidence>
<gene>
    <name evidence="2" type="ORF">SPHA_68060</name>
</gene>
<organism evidence="2 3">
    <name type="scientific">Acanthosepion pharaonis</name>
    <name type="common">Pharaoh cuttlefish</name>
    <name type="synonym">Sepia pharaonis</name>
    <dbReference type="NCBI Taxonomy" id="158019"/>
    <lineage>
        <taxon>Eukaryota</taxon>
        <taxon>Metazoa</taxon>
        <taxon>Spiralia</taxon>
        <taxon>Lophotrochozoa</taxon>
        <taxon>Mollusca</taxon>
        <taxon>Cephalopoda</taxon>
        <taxon>Coleoidea</taxon>
        <taxon>Decapodiformes</taxon>
        <taxon>Sepiida</taxon>
        <taxon>Sepiina</taxon>
        <taxon>Sepiidae</taxon>
        <taxon>Acanthosepion</taxon>
    </lineage>
</organism>
<reference evidence="2" key="1">
    <citation type="submission" date="2021-01" db="EMBL/GenBank/DDBJ databases">
        <authorList>
            <person name="Li R."/>
            <person name="Bekaert M."/>
        </authorList>
    </citation>
    <scope>NUCLEOTIDE SEQUENCE</scope>
    <source>
        <strain evidence="2">Farmed</strain>
    </source>
</reference>
<keyword evidence="3" id="KW-1185">Reference proteome</keyword>
<evidence type="ECO:0000313" key="2">
    <source>
        <dbReference type="EMBL" id="CAE1317509.1"/>
    </source>
</evidence>
<keyword evidence="1" id="KW-1133">Transmembrane helix</keyword>